<evidence type="ECO:0000313" key="2">
    <source>
        <dbReference type="EMBL" id="MDT0604204.1"/>
    </source>
</evidence>
<proteinExistence type="predicted"/>
<dbReference type="Pfam" id="PF07238">
    <property type="entry name" value="PilZ"/>
    <property type="match status" value="1"/>
</dbReference>
<dbReference type="RefSeq" id="WP_311581775.1">
    <property type="nucleotide sequence ID" value="NZ_JAVRIF010000005.1"/>
</dbReference>
<name>A0ABU3A205_9GAMM</name>
<dbReference type="EMBL" id="JAVRIF010000005">
    <property type="protein sequence ID" value="MDT0604204.1"/>
    <property type="molecule type" value="Genomic_DNA"/>
</dbReference>
<dbReference type="InterPro" id="IPR009875">
    <property type="entry name" value="PilZ_domain"/>
</dbReference>
<reference evidence="2 3" key="1">
    <citation type="submission" date="2023-09" db="EMBL/GenBank/DDBJ databases">
        <authorList>
            <person name="Rey-Velasco X."/>
        </authorList>
    </citation>
    <scope>NUCLEOTIDE SEQUENCE [LARGE SCALE GENOMIC DNA]</scope>
    <source>
        <strain evidence="2 3">W431</strain>
    </source>
</reference>
<dbReference type="Proteomes" id="UP001266357">
    <property type="component" value="Unassembled WGS sequence"/>
</dbReference>
<evidence type="ECO:0000259" key="1">
    <source>
        <dbReference type="Pfam" id="PF07238"/>
    </source>
</evidence>
<sequence>MSDDIQTTNNQEGEERRKSFRLDMEKELVDITWTNDSGQELNKKIVCVDFSKGGLKLDCDQSIAINTEVTITFKAAAENCQILKGKVIRCLEQDNGWFEVALKLNQ</sequence>
<dbReference type="Gene3D" id="2.40.10.220">
    <property type="entry name" value="predicted glycosyltransferase like domains"/>
    <property type="match status" value="1"/>
</dbReference>
<accession>A0ABU3A205</accession>
<gene>
    <name evidence="2" type="ORF">RM573_11420</name>
</gene>
<feature type="domain" description="PilZ" evidence="1">
    <location>
        <begin position="15"/>
        <end position="104"/>
    </location>
</feature>
<evidence type="ECO:0000313" key="3">
    <source>
        <dbReference type="Proteomes" id="UP001266357"/>
    </source>
</evidence>
<comment type="caution">
    <text evidence="2">The sequence shown here is derived from an EMBL/GenBank/DDBJ whole genome shotgun (WGS) entry which is preliminary data.</text>
</comment>
<organism evidence="2 3">
    <name type="scientific">Thalassotalea castellviae</name>
    <dbReference type="NCBI Taxonomy" id="3075612"/>
    <lineage>
        <taxon>Bacteria</taxon>
        <taxon>Pseudomonadati</taxon>
        <taxon>Pseudomonadota</taxon>
        <taxon>Gammaproteobacteria</taxon>
        <taxon>Alteromonadales</taxon>
        <taxon>Colwelliaceae</taxon>
        <taxon>Thalassotalea</taxon>
    </lineage>
</organism>
<protein>
    <submittedName>
        <fullName evidence="2">PilZ domain-containing protein</fullName>
    </submittedName>
</protein>
<keyword evidence="3" id="KW-1185">Reference proteome</keyword>